<comment type="cofactor">
    <cofactor evidence="1">
        <name>pyridoxal 5'-phosphate</name>
        <dbReference type="ChEBI" id="CHEBI:597326"/>
    </cofactor>
</comment>
<dbReference type="GO" id="GO:0030170">
    <property type="term" value="F:pyridoxal phosphate binding"/>
    <property type="evidence" value="ECO:0007669"/>
    <property type="project" value="InterPro"/>
</dbReference>
<comment type="similarity">
    <text evidence="6">Belongs to the class-III pyridoxal-phosphate-dependent aminotransferase family.</text>
</comment>
<dbReference type="AlphaFoldDB" id="A0A370I7Z3"/>
<dbReference type="Gene3D" id="3.40.640.10">
    <property type="entry name" value="Type I PLP-dependent aspartate aminotransferase-like (Major domain)"/>
    <property type="match status" value="1"/>
</dbReference>
<evidence type="ECO:0000313" key="7">
    <source>
        <dbReference type="EMBL" id="RDI66853.1"/>
    </source>
</evidence>
<comment type="caution">
    <text evidence="7">The sequence shown here is derived from an EMBL/GenBank/DDBJ whole genome shotgun (WGS) entry which is preliminary data.</text>
</comment>
<dbReference type="GO" id="GO:0006526">
    <property type="term" value="P:L-arginine biosynthetic process"/>
    <property type="evidence" value="ECO:0007669"/>
    <property type="project" value="UniProtKB-KW"/>
</dbReference>
<keyword evidence="4 7" id="KW-0808">Transferase</keyword>
<dbReference type="InterPro" id="IPR005814">
    <property type="entry name" value="Aminotrans_3"/>
</dbReference>
<organism evidence="7 8">
    <name type="scientific">Nocardia pseudobrasiliensis</name>
    <dbReference type="NCBI Taxonomy" id="45979"/>
    <lineage>
        <taxon>Bacteria</taxon>
        <taxon>Bacillati</taxon>
        <taxon>Actinomycetota</taxon>
        <taxon>Actinomycetes</taxon>
        <taxon>Mycobacteriales</taxon>
        <taxon>Nocardiaceae</taxon>
        <taxon>Nocardia</taxon>
    </lineage>
</organism>
<evidence type="ECO:0000256" key="6">
    <source>
        <dbReference type="RuleBase" id="RU003560"/>
    </source>
</evidence>
<reference evidence="7 8" key="1">
    <citation type="submission" date="2018-07" db="EMBL/GenBank/DDBJ databases">
        <title>Genomic Encyclopedia of Type Strains, Phase IV (KMG-IV): sequencing the most valuable type-strain genomes for metagenomic binning, comparative biology and taxonomic classification.</title>
        <authorList>
            <person name="Goeker M."/>
        </authorList>
    </citation>
    <scope>NUCLEOTIDE SEQUENCE [LARGE SCALE GENOMIC DNA]</scope>
    <source>
        <strain evidence="7 8">DSM 44290</strain>
    </source>
</reference>
<evidence type="ECO:0000256" key="2">
    <source>
        <dbReference type="ARBA" id="ARBA00022571"/>
    </source>
</evidence>
<keyword evidence="2" id="KW-0028">Amino-acid biosynthesis</keyword>
<dbReference type="GO" id="GO:0042802">
    <property type="term" value="F:identical protein binding"/>
    <property type="evidence" value="ECO:0007669"/>
    <property type="project" value="TreeGrafter"/>
</dbReference>
<evidence type="ECO:0000256" key="3">
    <source>
        <dbReference type="ARBA" id="ARBA00022576"/>
    </source>
</evidence>
<sequence length="425" mass="45243">MTIEHSDPVANDTAWVARAYRDNLSSGRARIAELIGGQVEVASEGAWVTTIDGEKYLNAGGYGVFITGARHPVVVGEVQRQLQRHPIGTRMFLEPTAARAAGMLARIAPEGLERVHFCGSGAEATETAIKIARLSGHRHLISMHGGYHGKTLGALSVTAKSLFQDPFRPLLPDVTHIPYNDVPALHAALERSAGPACVIVEPVQGEAGVVLPLPGYLHSVRALCSEFGALLVVDEIQTGLGRLGAWWGSDLEGIRPDILLSGKALGGGVLPVAAAIATERAYSVLDRDPFLHTSTFSAAPVAMAAVCGALIAIEQDGLVERAALLGAELLSAITDIAVAALGVQIRQVRGRGLLIGIEFVDPALAGELLIELVRRRVIPSHSLNCERVLRLTPPAVMDRDEVEFLLDRFAQAVTALADRYPHSER</sequence>
<evidence type="ECO:0000313" key="8">
    <source>
        <dbReference type="Proteomes" id="UP000254869"/>
    </source>
</evidence>
<name>A0A370I7Z3_9NOCA</name>
<proteinExistence type="inferred from homology"/>
<dbReference type="InterPro" id="IPR015424">
    <property type="entry name" value="PyrdxlP-dep_Trfase"/>
</dbReference>
<dbReference type="PANTHER" id="PTHR11986">
    <property type="entry name" value="AMINOTRANSFERASE CLASS III"/>
    <property type="match status" value="1"/>
</dbReference>
<dbReference type="RefSeq" id="WP_067994614.1">
    <property type="nucleotide sequence ID" value="NZ_QQBC01000004.1"/>
</dbReference>
<dbReference type="EMBL" id="QQBC01000004">
    <property type="protein sequence ID" value="RDI66853.1"/>
    <property type="molecule type" value="Genomic_DNA"/>
</dbReference>
<dbReference type="SUPFAM" id="SSF53383">
    <property type="entry name" value="PLP-dependent transferases"/>
    <property type="match status" value="1"/>
</dbReference>
<gene>
    <name evidence="7" type="ORF">DFR76_104606</name>
</gene>
<accession>A0A370I7Z3</accession>
<dbReference type="Pfam" id="PF00202">
    <property type="entry name" value="Aminotran_3"/>
    <property type="match status" value="1"/>
</dbReference>
<evidence type="ECO:0000256" key="1">
    <source>
        <dbReference type="ARBA" id="ARBA00001933"/>
    </source>
</evidence>
<dbReference type="FunFam" id="3.40.640.10:FF:000004">
    <property type="entry name" value="Acetylornithine aminotransferase"/>
    <property type="match status" value="1"/>
</dbReference>
<dbReference type="InterPro" id="IPR015422">
    <property type="entry name" value="PyrdxlP-dep_Trfase_small"/>
</dbReference>
<dbReference type="Proteomes" id="UP000254869">
    <property type="component" value="Unassembled WGS sequence"/>
</dbReference>
<dbReference type="PROSITE" id="PS00600">
    <property type="entry name" value="AA_TRANSFER_CLASS_3"/>
    <property type="match status" value="1"/>
</dbReference>
<dbReference type="InterPro" id="IPR050103">
    <property type="entry name" value="Class-III_PLP-dep_AT"/>
</dbReference>
<dbReference type="STRING" id="1210086.GCA_001613105_01802"/>
<keyword evidence="3 7" id="KW-0032">Aminotransferase</keyword>
<evidence type="ECO:0000256" key="4">
    <source>
        <dbReference type="ARBA" id="ARBA00022679"/>
    </source>
</evidence>
<protein>
    <submittedName>
        <fullName evidence="7">Putrescine aminotransferase</fullName>
    </submittedName>
</protein>
<dbReference type="InterPro" id="IPR015421">
    <property type="entry name" value="PyrdxlP-dep_Trfase_major"/>
</dbReference>
<evidence type="ECO:0000256" key="5">
    <source>
        <dbReference type="ARBA" id="ARBA00022898"/>
    </source>
</evidence>
<dbReference type="CDD" id="cd00610">
    <property type="entry name" value="OAT_like"/>
    <property type="match status" value="1"/>
</dbReference>
<keyword evidence="2" id="KW-0055">Arginine biosynthesis</keyword>
<dbReference type="Gene3D" id="3.90.1150.10">
    <property type="entry name" value="Aspartate Aminotransferase, domain 1"/>
    <property type="match status" value="1"/>
</dbReference>
<keyword evidence="5 6" id="KW-0663">Pyridoxal phosphate</keyword>
<dbReference type="InterPro" id="IPR049704">
    <property type="entry name" value="Aminotrans_3_PPA_site"/>
</dbReference>
<keyword evidence="8" id="KW-1185">Reference proteome</keyword>
<dbReference type="GO" id="GO:0008483">
    <property type="term" value="F:transaminase activity"/>
    <property type="evidence" value="ECO:0007669"/>
    <property type="project" value="UniProtKB-KW"/>
</dbReference>
<dbReference type="PANTHER" id="PTHR11986:SF79">
    <property type="entry name" value="ACETYLORNITHINE AMINOTRANSFERASE, MITOCHONDRIAL"/>
    <property type="match status" value="1"/>
</dbReference>